<proteinExistence type="predicted"/>
<keyword evidence="4" id="KW-0812">Transmembrane</keyword>
<feature type="transmembrane region" description="Helical" evidence="4">
    <location>
        <begin position="27"/>
        <end position="49"/>
    </location>
</feature>
<keyword evidence="7" id="KW-1185">Reference proteome</keyword>
<feature type="transmembrane region" description="Helical" evidence="4">
    <location>
        <begin position="61"/>
        <end position="84"/>
    </location>
</feature>
<dbReference type="Proteomes" id="UP000218890">
    <property type="component" value="Chromosome"/>
</dbReference>
<evidence type="ECO:0000256" key="2">
    <source>
        <dbReference type="ARBA" id="ARBA00023004"/>
    </source>
</evidence>
<protein>
    <submittedName>
        <fullName evidence="6">WD40 repeat protein</fullName>
    </submittedName>
</protein>
<dbReference type="GO" id="GO:0046872">
    <property type="term" value="F:metal ion binding"/>
    <property type="evidence" value="ECO:0007669"/>
    <property type="project" value="UniProtKB-KW"/>
</dbReference>
<dbReference type="Pfam" id="PF07635">
    <property type="entry name" value="PSCyt1"/>
    <property type="match status" value="1"/>
</dbReference>
<dbReference type="KEGG" id="hhk:HH1059_07390"/>
<name>A0A0X8XC13_HALHR</name>
<feature type="transmembrane region" description="Helical" evidence="4">
    <location>
        <begin position="96"/>
        <end position="114"/>
    </location>
</feature>
<evidence type="ECO:0000259" key="5">
    <source>
        <dbReference type="PROSITE" id="PS51007"/>
    </source>
</evidence>
<keyword evidence="2 3" id="KW-0408">Iron</keyword>
<dbReference type="GO" id="GO:0009055">
    <property type="term" value="F:electron transfer activity"/>
    <property type="evidence" value="ECO:0007669"/>
    <property type="project" value="InterPro"/>
</dbReference>
<dbReference type="PROSITE" id="PS51007">
    <property type="entry name" value="CYTC"/>
    <property type="match status" value="1"/>
</dbReference>
<accession>A0A0X8XC13</accession>
<dbReference type="OrthoDB" id="9809746at2"/>
<dbReference type="InterPro" id="IPR009056">
    <property type="entry name" value="Cyt_c-like_dom"/>
</dbReference>
<evidence type="ECO:0000256" key="1">
    <source>
        <dbReference type="ARBA" id="ARBA00022723"/>
    </source>
</evidence>
<dbReference type="PANTHER" id="PTHR35889">
    <property type="entry name" value="CYCLOINULO-OLIGOSACCHARIDE FRUCTANOTRANSFERASE-RELATED"/>
    <property type="match status" value="1"/>
</dbReference>
<keyword evidence="4" id="KW-0472">Membrane</keyword>
<dbReference type="InterPro" id="IPR011429">
    <property type="entry name" value="Cyt_c_Planctomycete-type"/>
</dbReference>
<evidence type="ECO:0000313" key="7">
    <source>
        <dbReference type="Proteomes" id="UP000218890"/>
    </source>
</evidence>
<gene>
    <name evidence="6" type="ORF">HH1059_07390</name>
</gene>
<evidence type="ECO:0000256" key="3">
    <source>
        <dbReference type="PROSITE-ProRule" id="PRU00433"/>
    </source>
</evidence>
<dbReference type="GO" id="GO:0020037">
    <property type="term" value="F:heme binding"/>
    <property type="evidence" value="ECO:0007669"/>
    <property type="project" value="InterPro"/>
</dbReference>
<dbReference type="PANTHER" id="PTHR35889:SF3">
    <property type="entry name" value="F-BOX DOMAIN-CONTAINING PROTEIN"/>
    <property type="match status" value="1"/>
</dbReference>
<sequence>MEVASAFVAWFYDILAFFGYTHPVHPIFVHITIGLVVAAMVFALIALVPQYNRYAITARDCVTFAFISAVPTMLVGLMDWVHYFGGHLSSLFKIKITLALILIPLLGLAVYLHSKLNIRSILLHIVYLAGFVNIVLLGYYGGELIHASATPHAETAADEDPDRDPDAVTYSQVSRIMQNQCVHCHSRHNDLGGLDLSSYDALMEGGDSGAVVEPGEPQESLLVLMLDGSEEPLMPLGGPELPQSDIDTISKWVEKGAER</sequence>
<dbReference type="EMBL" id="AP017372">
    <property type="protein sequence ID" value="BAU57429.1"/>
    <property type="molecule type" value="Genomic_DNA"/>
</dbReference>
<dbReference type="AlphaFoldDB" id="A0A0X8XC13"/>
<feature type="transmembrane region" description="Helical" evidence="4">
    <location>
        <begin position="121"/>
        <end position="141"/>
    </location>
</feature>
<feature type="domain" description="Cytochrome c" evidence="5">
    <location>
        <begin position="165"/>
        <end position="257"/>
    </location>
</feature>
<dbReference type="RefSeq" id="WP_096408436.1">
    <property type="nucleotide sequence ID" value="NZ_AP017372.2"/>
</dbReference>
<evidence type="ECO:0000256" key="4">
    <source>
        <dbReference type="SAM" id="Phobius"/>
    </source>
</evidence>
<organism evidence="6 7">
    <name type="scientific">Halorhodospira halochloris</name>
    <name type="common">Ectothiorhodospira halochloris</name>
    <dbReference type="NCBI Taxonomy" id="1052"/>
    <lineage>
        <taxon>Bacteria</taxon>
        <taxon>Pseudomonadati</taxon>
        <taxon>Pseudomonadota</taxon>
        <taxon>Gammaproteobacteria</taxon>
        <taxon>Chromatiales</taxon>
        <taxon>Ectothiorhodospiraceae</taxon>
        <taxon>Halorhodospira</taxon>
    </lineage>
</organism>
<reference evidence="6" key="1">
    <citation type="submission" date="2016-02" db="EMBL/GenBank/DDBJ databases">
        <title>Halorhodospira halochloris DSM-1059 complete genome, version 2.</title>
        <authorList>
            <person name="Tsukatani Y."/>
        </authorList>
    </citation>
    <scope>NUCLEOTIDE SEQUENCE</scope>
    <source>
        <strain evidence="6">DSM 1059</strain>
    </source>
</reference>
<keyword evidence="1 3" id="KW-0479">Metal-binding</keyword>
<keyword evidence="3" id="KW-0349">Heme</keyword>
<keyword evidence="4" id="KW-1133">Transmembrane helix</keyword>
<evidence type="ECO:0000313" key="6">
    <source>
        <dbReference type="EMBL" id="BAU57429.1"/>
    </source>
</evidence>